<accession>A0AAY4EJI0</accession>
<evidence type="ECO:0000313" key="3">
    <source>
        <dbReference type="Proteomes" id="UP000694580"/>
    </source>
</evidence>
<organism evidence="2 3">
    <name type="scientific">Denticeps clupeoides</name>
    <name type="common">denticle herring</name>
    <dbReference type="NCBI Taxonomy" id="299321"/>
    <lineage>
        <taxon>Eukaryota</taxon>
        <taxon>Metazoa</taxon>
        <taxon>Chordata</taxon>
        <taxon>Craniata</taxon>
        <taxon>Vertebrata</taxon>
        <taxon>Euteleostomi</taxon>
        <taxon>Actinopterygii</taxon>
        <taxon>Neopterygii</taxon>
        <taxon>Teleostei</taxon>
        <taxon>Clupei</taxon>
        <taxon>Clupeiformes</taxon>
        <taxon>Denticipitoidei</taxon>
        <taxon>Denticipitidae</taxon>
        <taxon>Denticeps</taxon>
    </lineage>
</organism>
<keyword evidence="1" id="KW-0472">Membrane</keyword>
<name>A0AAY4EJI0_9TELE</name>
<feature type="transmembrane region" description="Helical" evidence="1">
    <location>
        <begin position="6"/>
        <end position="25"/>
    </location>
</feature>
<dbReference type="Proteomes" id="UP000694580">
    <property type="component" value="Chromosome 12"/>
</dbReference>
<proteinExistence type="predicted"/>
<protein>
    <submittedName>
        <fullName evidence="2">Uncharacterized protein</fullName>
    </submittedName>
</protein>
<evidence type="ECO:0000256" key="1">
    <source>
        <dbReference type="SAM" id="Phobius"/>
    </source>
</evidence>
<reference evidence="2" key="2">
    <citation type="submission" date="2025-08" db="UniProtKB">
        <authorList>
            <consortium name="Ensembl"/>
        </authorList>
    </citation>
    <scope>IDENTIFICATION</scope>
</reference>
<keyword evidence="1" id="KW-1133">Transmembrane helix</keyword>
<dbReference type="AlphaFoldDB" id="A0AAY4EJI0"/>
<dbReference type="Ensembl" id="ENSDCDT00010067961.1">
    <property type="protein sequence ID" value="ENSDCDP00010057281.1"/>
    <property type="gene ID" value="ENSDCDG00010032474.1"/>
</dbReference>
<reference evidence="2" key="3">
    <citation type="submission" date="2025-09" db="UniProtKB">
        <authorList>
            <consortium name="Ensembl"/>
        </authorList>
    </citation>
    <scope>IDENTIFICATION</scope>
</reference>
<evidence type="ECO:0000313" key="2">
    <source>
        <dbReference type="Ensembl" id="ENSDCDP00010057281.1"/>
    </source>
</evidence>
<keyword evidence="1" id="KW-0812">Transmembrane</keyword>
<sequence>EPQLVVYGVTFFASEAILVWGVFILPFAAQIAGVDCHCGLDLLLGQFHALIEDLKELL</sequence>
<reference evidence="2 3" key="1">
    <citation type="submission" date="2020-06" db="EMBL/GenBank/DDBJ databases">
        <authorList>
            <consortium name="Wellcome Sanger Institute Data Sharing"/>
        </authorList>
    </citation>
    <scope>NUCLEOTIDE SEQUENCE [LARGE SCALE GENOMIC DNA]</scope>
</reference>
<keyword evidence="3" id="KW-1185">Reference proteome</keyword>